<feature type="domain" description="Homeobox" evidence="8">
    <location>
        <begin position="203"/>
        <end position="263"/>
    </location>
</feature>
<dbReference type="GO" id="GO:0000981">
    <property type="term" value="F:DNA-binding transcription factor activity, RNA polymerase II-specific"/>
    <property type="evidence" value="ECO:0007669"/>
    <property type="project" value="TreeGrafter"/>
</dbReference>
<dbReference type="CDD" id="cd00086">
    <property type="entry name" value="homeodomain"/>
    <property type="match status" value="1"/>
</dbReference>
<dbReference type="AlphaFoldDB" id="A0A8I5TVR9"/>
<evidence type="ECO:0000256" key="6">
    <source>
        <dbReference type="RuleBase" id="RU000682"/>
    </source>
</evidence>
<evidence type="ECO:0000256" key="5">
    <source>
        <dbReference type="PROSITE-ProRule" id="PRU00108"/>
    </source>
</evidence>
<feature type="region of interest" description="Disordered" evidence="7">
    <location>
        <begin position="278"/>
        <end position="300"/>
    </location>
</feature>
<dbReference type="InterPro" id="IPR001356">
    <property type="entry name" value="HD"/>
</dbReference>
<evidence type="ECO:0000256" key="3">
    <source>
        <dbReference type="ARBA" id="ARBA00023155"/>
    </source>
</evidence>
<name>A0A8I5TVR9_PONAB</name>
<dbReference type="InterPro" id="IPR050877">
    <property type="entry name" value="EMX-VAX-Noto_Homeobox_TFs"/>
</dbReference>
<dbReference type="SMART" id="SM00389">
    <property type="entry name" value="HOX"/>
    <property type="match status" value="1"/>
</dbReference>
<comment type="subcellular location">
    <subcellularLocation>
        <location evidence="1 5 6">Nucleus</location>
    </subcellularLocation>
</comment>
<dbReference type="Proteomes" id="UP000001595">
    <property type="component" value="Chromosome 2A"/>
</dbReference>
<evidence type="ECO:0000256" key="2">
    <source>
        <dbReference type="ARBA" id="ARBA00023125"/>
    </source>
</evidence>
<feature type="compositionally biased region" description="Low complexity" evidence="7">
    <location>
        <begin position="64"/>
        <end position="84"/>
    </location>
</feature>
<dbReference type="OMA" id="CPATWLP"/>
<dbReference type="PANTHER" id="PTHR24339">
    <property type="entry name" value="HOMEOBOX PROTEIN EMX-RELATED"/>
    <property type="match status" value="1"/>
</dbReference>
<dbReference type="GeneTree" id="ENSGT00940000154361"/>
<reference evidence="9" key="2">
    <citation type="submission" date="2025-08" db="UniProtKB">
        <authorList>
            <consortium name="Ensembl"/>
        </authorList>
    </citation>
    <scope>IDENTIFICATION</scope>
</reference>
<evidence type="ECO:0000256" key="1">
    <source>
        <dbReference type="ARBA" id="ARBA00004123"/>
    </source>
</evidence>
<evidence type="ECO:0000259" key="8">
    <source>
        <dbReference type="PROSITE" id="PS50071"/>
    </source>
</evidence>
<dbReference type="SUPFAM" id="SSF46689">
    <property type="entry name" value="Homeodomain-like"/>
    <property type="match status" value="1"/>
</dbReference>
<reference evidence="9" key="1">
    <citation type="submission" date="2008-02" db="EMBL/GenBank/DDBJ databases">
        <title>A 6x draft sequence assembly of the Pongo pygmaeus abelii genome.</title>
        <authorList>
            <person name="Wilson R.K."/>
            <person name="Mardis E."/>
        </authorList>
    </citation>
    <scope>NUCLEOTIDE SEQUENCE [LARGE SCALE GENOMIC DNA]</scope>
</reference>
<evidence type="ECO:0000256" key="4">
    <source>
        <dbReference type="ARBA" id="ARBA00023242"/>
    </source>
</evidence>
<feature type="region of interest" description="Disordered" evidence="7">
    <location>
        <begin position="34"/>
        <end position="94"/>
    </location>
</feature>
<evidence type="ECO:0000313" key="9">
    <source>
        <dbReference type="Ensembl" id="ENSPPYP00000036115.1"/>
    </source>
</evidence>
<dbReference type="GO" id="GO:0005634">
    <property type="term" value="C:nucleus"/>
    <property type="evidence" value="ECO:0007669"/>
    <property type="project" value="UniProtKB-SubCell"/>
</dbReference>
<dbReference type="InterPro" id="IPR009057">
    <property type="entry name" value="Homeodomain-like_sf"/>
</dbReference>
<feature type="compositionally biased region" description="Pro residues" evidence="7">
    <location>
        <begin position="52"/>
        <end position="63"/>
    </location>
</feature>
<dbReference type="PANTHER" id="PTHR24339:SF68">
    <property type="entry name" value="HOMEOBOX PROTEIN NOTOCHORD"/>
    <property type="match status" value="1"/>
</dbReference>
<organism evidence="9 10">
    <name type="scientific">Pongo abelii</name>
    <name type="common">Sumatran orangutan</name>
    <name type="synonym">Pongo pygmaeus abelii</name>
    <dbReference type="NCBI Taxonomy" id="9601"/>
    <lineage>
        <taxon>Eukaryota</taxon>
        <taxon>Metazoa</taxon>
        <taxon>Chordata</taxon>
        <taxon>Craniata</taxon>
        <taxon>Vertebrata</taxon>
        <taxon>Euteleostomi</taxon>
        <taxon>Mammalia</taxon>
        <taxon>Eutheria</taxon>
        <taxon>Euarchontoglires</taxon>
        <taxon>Primates</taxon>
        <taxon>Haplorrhini</taxon>
        <taxon>Catarrhini</taxon>
        <taxon>Hominidae</taxon>
        <taxon>Pongo</taxon>
    </lineage>
</organism>
<evidence type="ECO:0000313" key="10">
    <source>
        <dbReference type="Proteomes" id="UP000001595"/>
    </source>
</evidence>
<dbReference type="PROSITE" id="PS50071">
    <property type="entry name" value="HOMEOBOX_2"/>
    <property type="match status" value="1"/>
</dbReference>
<keyword evidence="10" id="KW-1185">Reference proteome</keyword>
<dbReference type="FunFam" id="1.10.10.60:FF:000318">
    <property type="entry name" value="homeobox protein notochord"/>
    <property type="match status" value="1"/>
</dbReference>
<proteinExistence type="predicted"/>
<sequence>MPRPAPSNLRAFAERQEVPRQPVLLSAFCRIFSPLPSSLPCVRPGNGRVMPSPRPRGSPPPAPSGSQVRPPRSGRSPAPRSPTGPNTPRAPGRFESPFSVEAILARPDPCAPAASQPSGSACVHPAFWTATSLCATGCLPWACPTSWLPAHLSVGLYPVPGPRVAPVCGLLGFGVTGLELAHCSGLWAFPDWAPTEDLQDTEKQQKRVRTMFNLEQLEELEKVFAKQHNLVGKKRAQLAARLKLTENQVRVWFQNRRVKYQKQQKLRAAVTSAKAASLDELSSSSNASIQSDDAESGVDS</sequence>
<dbReference type="GO" id="GO:0030182">
    <property type="term" value="P:neuron differentiation"/>
    <property type="evidence" value="ECO:0007669"/>
    <property type="project" value="TreeGrafter"/>
</dbReference>
<protein>
    <submittedName>
        <fullName evidence="9">Notochord homeobox</fullName>
    </submittedName>
</protein>
<keyword evidence="3 5" id="KW-0371">Homeobox</keyword>
<dbReference type="Pfam" id="PF00046">
    <property type="entry name" value="Homeodomain"/>
    <property type="match status" value="1"/>
</dbReference>
<dbReference type="GO" id="GO:0000978">
    <property type="term" value="F:RNA polymerase II cis-regulatory region sequence-specific DNA binding"/>
    <property type="evidence" value="ECO:0007669"/>
    <property type="project" value="TreeGrafter"/>
</dbReference>
<keyword evidence="2 5" id="KW-0238">DNA-binding</keyword>
<gene>
    <name evidence="9" type="primary">NOTO</name>
</gene>
<keyword evidence="4 5" id="KW-0539">Nucleus</keyword>
<feature type="compositionally biased region" description="Low complexity" evidence="7">
    <location>
        <begin position="278"/>
        <end position="291"/>
    </location>
</feature>
<feature type="DNA-binding region" description="Homeobox" evidence="5">
    <location>
        <begin position="205"/>
        <end position="264"/>
    </location>
</feature>
<evidence type="ECO:0000256" key="7">
    <source>
        <dbReference type="SAM" id="MobiDB-lite"/>
    </source>
</evidence>
<dbReference type="Ensembl" id="ENSPPYT00000044160.1">
    <property type="protein sequence ID" value="ENSPPYP00000036115.1"/>
    <property type="gene ID" value="ENSPPYG00000041238.1"/>
</dbReference>
<dbReference type="Gene3D" id="1.10.10.60">
    <property type="entry name" value="Homeodomain-like"/>
    <property type="match status" value="1"/>
</dbReference>
<reference evidence="9" key="3">
    <citation type="submission" date="2025-09" db="UniProtKB">
        <authorList>
            <consortium name="Ensembl"/>
        </authorList>
    </citation>
    <scope>IDENTIFICATION</scope>
</reference>
<dbReference type="GO" id="GO:0007420">
    <property type="term" value="P:brain development"/>
    <property type="evidence" value="ECO:0007669"/>
    <property type="project" value="TreeGrafter"/>
</dbReference>
<accession>A0A8I5TVR9</accession>